<dbReference type="InterPro" id="IPR013517">
    <property type="entry name" value="FG-GAP"/>
</dbReference>
<protein>
    <recommendedName>
        <fullName evidence="8">FG-GAP repeat protein</fullName>
    </recommendedName>
</protein>
<accession>A0A0G0BZ10</accession>
<evidence type="ECO:0000256" key="5">
    <source>
        <dbReference type="SAM" id="Phobius"/>
    </source>
</evidence>
<dbReference type="Gene3D" id="2.130.10.130">
    <property type="entry name" value="Integrin alpha, N-terminal"/>
    <property type="match status" value="3"/>
</dbReference>
<dbReference type="Pfam" id="PF13517">
    <property type="entry name" value="FG-GAP_3"/>
    <property type="match status" value="2"/>
</dbReference>
<dbReference type="PANTHER" id="PTHR23221:SF7">
    <property type="entry name" value="PHOSPHATIDYLINOSITOL-GLYCAN-SPECIFIC PHOSPHOLIPASE D"/>
    <property type="match status" value="1"/>
</dbReference>
<dbReference type="AlphaFoldDB" id="A0A0G0BZ10"/>
<keyword evidence="5" id="KW-1133">Transmembrane helix</keyword>
<dbReference type="InterPro" id="IPR028994">
    <property type="entry name" value="Integrin_alpha_N"/>
</dbReference>
<evidence type="ECO:0000256" key="1">
    <source>
        <dbReference type="ARBA" id="ARBA00022729"/>
    </source>
</evidence>
<feature type="transmembrane region" description="Helical" evidence="5">
    <location>
        <begin position="24"/>
        <end position="41"/>
    </location>
</feature>
<dbReference type="PROSITE" id="PS51470">
    <property type="entry name" value="FG_GAP"/>
    <property type="match status" value="1"/>
</dbReference>
<keyword evidence="5" id="KW-0812">Transmembrane</keyword>
<dbReference type="EMBL" id="LBOW01000011">
    <property type="protein sequence ID" value="KKP44130.1"/>
    <property type="molecule type" value="Genomic_DNA"/>
</dbReference>
<evidence type="ECO:0000313" key="6">
    <source>
        <dbReference type="EMBL" id="KKP44130.1"/>
    </source>
</evidence>
<dbReference type="STRING" id="1618566.UR35_C0011G0016"/>
<evidence type="ECO:0008006" key="8">
    <source>
        <dbReference type="Google" id="ProtNLM"/>
    </source>
</evidence>
<gene>
    <name evidence="6" type="ORF">UR35_C0011G0016</name>
</gene>
<evidence type="ECO:0000256" key="4">
    <source>
        <dbReference type="ARBA" id="ARBA00023180"/>
    </source>
</evidence>
<dbReference type="SMART" id="SM00191">
    <property type="entry name" value="Int_alpha"/>
    <property type="match status" value="5"/>
</dbReference>
<dbReference type="Proteomes" id="UP000034778">
    <property type="component" value="Unassembled WGS sequence"/>
</dbReference>
<reference evidence="6 7" key="1">
    <citation type="journal article" date="2015" name="Nature">
        <title>rRNA introns, odd ribosomes, and small enigmatic genomes across a large radiation of phyla.</title>
        <authorList>
            <person name="Brown C.T."/>
            <person name="Hug L.A."/>
            <person name="Thomas B.C."/>
            <person name="Sharon I."/>
            <person name="Castelle C.J."/>
            <person name="Singh A."/>
            <person name="Wilkins M.J."/>
            <person name="Williams K.H."/>
            <person name="Banfield J.F."/>
        </authorList>
    </citation>
    <scope>NUCLEOTIDE SEQUENCE [LARGE SCALE GENOMIC DNA]</scope>
</reference>
<organism evidence="6 7">
    <name type="scientific">Candidatus Woesebacteria bacterium GW2011_GWB1_33_22</name>
    <dbReference type="NCBI Taxonomy" id="1618566"/>
    <lineage>
        <taxon>Bacteria</taxon>
        <taxon>Candidatus Woeseibacteriota</taxon>
    </lineage>
</organism>
<dbReference type="GO" id="GO:0016787">
    <property type="term" value="F:hydrolase activity"/>
    <property type="evidence" value="ECO:0007669"/>
    <property type="project" value="UniProtKB-KW"/>
</dbReference>
<proteinExistence type="predicted"/>
<keyword evidence="4" id="KW-0325">Glycoprotein</keyword>
<keyword evidence="1" id="KW-0732">Signal</keyword>
<name>A0A0G0BZ10_9BACT</name>
<dbReference type="InterPro" id="IPR013519">
    <property type="entry name" value="Int_alpha_beta-p"/>
</dbReference>
<dbReference type="PANTHER" id="PTHR23221">
    <property type="entry name" value="GLYCOSYLPHOSPHATIDYLINOSITOL PHOSPHOLIPASE D"/>
    <property type="match status" value="1"/>
</dbReference>
<keyword evidence="2" id="KW-0677">Repeat</keyword>
<dbReference type="Pfam" id="PF01839">
    <property type="entry name" value="FG-GAP"/>
    <property type="match status" value="1"/>
</dbReference>
<evidence type="ECO:0000256" key="2">
    <source>
        <dbReference type="ARBA" id="ARBA00022737"/>
    </source>
</evidence>
<sequence length="487" mass="52419">MYAKNTHKTNVFTRERESSFRHRFVKILSVFTFFLISFFLIPNSSVYAFVAPGMTAEGTLTNGTFFGFYPQYSDINGDGYDDMLIGNSQYSSSKGRIYVYFGNGTGFSSSADITITGETNSDSFSGGDLGNSFAVGDINGDGYNDILAGAYGNDEAGSLAGKIYVFYGSATLSGDLAASVADLSALGNLTNNKNFGIGVKILDVNNDNNNDVIVVAGTATSSTSSKIYTFLNTNNTFDYNNPSFTLSTTGTNTFGLDFWTIGTGDSNGDNVDDLLSIDNSQNGKLFLFNGSNLGGFSQTSVFNAETTTDLLGRNRSTSTADINSDGLDDFCAGAYSNDTVATNQGRVYCFFGRSSFDSSYSVTVADIILNGQASNDNFGRTTFLYDVTNDGKPDLLVGAYQNNVASGSRHGKFFIYKNTAGTFADSPWFSEVKTSGNTAYGNSVSAFDWDYDGWPILMCCKVEPLQVELVTQLSTTTKSHMEHQLLV</sequence>
<dbReference type="SUPFAM" id="SSF69318">
    <property type="entry name" value="Integrin alpha N-terminal domain"/>
    <property type="match status" value="2"/>
</dbReference>
<evidence type="ECO:0000256" key="3">
    <source>
        <dbReference type="ARBA" id="ARBA00022801"/>
    </source>
</evidence>
<keyword evidence="5" id="KW-0472">Membrane</keyword>
<evidence type="ECO:0000313" key="7">
    <source>
        <dbReference type="Proteomes" id="UP000034778"/>
    </source>
</evidence>
<keyword evidence="3" id="KW-0378">Hydrolase</keyword>
<comment type="caution">
    <text evidence="6">The sequence shown here is derived from an EMBL/GenBank/DDBJ whole genome shotgun (WGS) entry which is preliminary data.</text>
</comment>